<comment type="caution">
    <text evidence="7">The sequence shown here is derived from an EMBL/GenBank/DDBJ whole genome shotgun (WGS) entry which is preliminary data.</text>
</comment>
<dbReference type="EMBL" id="BAAAQT010000008">
    <property type="protein sequence ID" value="GAA2176488.1"/>
    <property type="molecule type" value="Genomic_DNA"/>
</dbReference>
<dbReference type="Proteomes" id="UP001501599">
    <property type="component" value="Unassembled WGS sequence"/>
</dbReference>
<evidence type="ECO:0000256" key="1">
    <source>
        <dbReference type="ARBA" id="ARBA00004141"/>
    </source>
</evidence>
<feature type="transmembrane region" description="Helical" evidence="6">
    <location>
        <begin position="237"/>
        <end position="270"/>
    </location>
</feature>
<feature type="transmembrane region" description="Helical" evidence="6">
    <location>
        <begin position="398"/>
        <end position="419"/>
    </location>
</feature>
<proteinExistence type="predicted"/>
<reference evidence="8" key="1">
    <citation type="journal article" date="2019" name="Int. J. Syst. Evol. Microbiol.">
        <title>The Global Catalogue of Microorganisms (GCM) 10K type strain sequencing project: providing services to taxonomists for standard genome sequencing and annotation.</title>
        <authorList>
            <consortium name="The Broad Institute Genomics Platform"/>
            <consortium name="The Broad Institute Genome Sequencing Center for Infectious Disease"/>
            <person name="Wu L."/>
            <person name="Ma J."/>
        </authorList>
    </citation>
    <scope>NUCLEOTIDE SEQUENCE [LARGE SCALE GENOMIC DNA]</scope>
    <source>
        <strain evidence="8">JCM 16026</strain>
    </source>
</reference>
<evidence type="ECO:0008006" key="9">
    <source>
        <dbReference type="Google" id="ProtNLM"/>
    </source>
</evidence>
<feature type="transmembrane region" description="Helical" evidence="6">
    <location>
        <begin position="122"/>
        <end position="143"/>
    </location>
</feature>
<feature type="transmembrane region" description="Helical" evidence="6">
    <location>
        <begin position="34"/>
        <end position="56"/>
    </location>
</feature>
<evidence type="ECO:0000256" key="6">
    <source>
        <dbReference type="SAM" id="Phobius"/>
    </source>
</evidence>
<dbReference type="InterPro" id="IPR001182">
    <property type="entry name" value="FtsW/RodA"/>
</dbReference>
<dbReference type="PANTHER" id="PTHR30474">
    <property type="entry name" value="CELL CYCLE PROTEIN"/>
    <property type="match status" value="1"/>
</dbReference>
<feature type="transmembrane region" description="Helical" evidence="6">
    <location>
        <begin position="439"/>
        <end position="459"/>
    </location>
</feature>
<feature type="transmembrane region" description="Helical" evidence="6">
    <location>
        <begin position="505"/>
        <end position="526"/>
    </location>
</feature>
<keyword evidence="4 6" id="KW-1133">Transmembrane helix</keyword>
<feature type="transmembrane region" description="Helical" evidence="6">
    <location>
        <begin position="336"/>
        <end position="357"/>
    </location>
</feature>
<sequence length="539" mass="57532">MTNALQTGMIQLRDATEAIRVRIRNPQRLRALELFLLVIAWAIAAGALVLVQIGALEAVDLTLLYLFGGLAAMTLVVHIVLRVVARDADPFLLPIATALNGLGIAMIYRIDIARGDLGWDAAGVRQIAWTGIAMIAAIVVLLVIRNHRVLLRYRFTAMAVALVLLLLPMIPGIGAEINGAQVWIQLGPFSFQPGEIAKIALAVFFAGYFVTARDSLSIAGRKVLGLQLPRLRDLGPIALVWAMCMMVLVVQGDLGTGLLYFGLFTVMLYVATGRRSWILIGLVLVAFAGGLLWLLTRGEAEWMQRVGIGVIVLAIVAITGSFAVMALQRWRAGDGIGWIVTGGLSAAAGLVVAVLLLRLDPAMLEGLGIGRVEARVEGWLRAFDQDVFERQSGSSYQLVQGIFGMAAGGLIGTGLGLGRPNIVPHAESDFIMASMGEELGMVGVFAILALFLVLASRGIRIGYLGSDDFTRLLATGLAFVIALQVFIVVGGVTRVIPLTGLTTPFMAAGGSALLANWIIVALLLRLSDTVRVQRRVVTA</sequence>
<evidence type="ECO:0000313" key="8">
    <source>
        <dbReference type="Proteomes" id="UP001501599"/>
    </source>
</evidence>
<evidence type="ECO:0000256" key="5">
    <source>
        <dbReference type="ARBA" id="ARBA00023136"/>
    </source>
</evidence>
<protein>
    <recommendedName>
        <fullName evidence="9">FtsW/RodA/SpoVE family cell cycle protein</fullName>
    </recommendedName>
</protein>
<keyword evidence="2 6" id="KW-0812">Transmembrane</keyword>
<feature type="transmembrane region" description="Helical" evidence="6">
    <location>
        <begin position="276"/>
        <end position="295"/>
    </location>
</feature>
<feature type="transmembrane region" description="Helical" evidence="6">
    <location>
        <begin position="155"/>
        <end position="175"/>
    </location>
</feature>
<feature type="transmembrane region" description="Helical" evidence="6">
    <location>
        <begin position="91"/>
        <end position="110"/>
    </location>
</feature>
<feature type="transmembrane region" description="Helical" evidence="6">
    <location>
        <begin position="195"/>
        <end position="216"/>
    </location>
</feature>
<evidence type="ECO:0000256" key="4">
    <source>
        <dbReference type="ARBA" id="ARBA00022989"/>
    </source>
</evidence>
<evidence type="ECO:0000313" key="7">
    <source>
        <dbReference type="EMBL" id="GAA2176488.1"/>
    </source>
</evidence>
<comment type="subcellular location">
    <subcellularLocation>
        <location evidence="1">Membrane</location>
        <topology evidence="1">Multi-pass membrane protein</topology>
    </subcellularLocation>
</comment>
<dbReference type="RefSeq" id="WP_344344943.1">
    <property type="nucleotide sequence ID" value="NZ_BAAAQT010000008.1"/>
</dbReference>
<keyword evidence="3" id="KW-0133">Cell shape</keyword>
<gene>
    <name evidence="7" type="ORF">GCM10009846_30510</name>
</gene>
<dbReference type="PANTHER" id="PTHR30474:SF3">
    <property type="entry name" value="PEPTIDOGLYCAN GLYCOSYLTRANSFERASE RODA"/>
    <property type="match status" value="1"/>
</dbReference>
<keyword evidence="8" id="KW-1185">Reference proteome</keyword>
<feature type="transmembrane region" description="Helical" evidence="6">
    <location>
        <begin position="62"/>
        <end position="84"/>
    </location>
</feature>
<keyword evidence="5 6" id="KW-0472">Membrane</keyword>
<feature type="transmembrane region" description="Helical" evidence="6">
    <location>
        <begin position="471"/>
        <end position="493"/>
    </location>
</feature>
<feature type="transmembrane region" description="Helical" evidence="6">
    <location>
        <begin position="307"/>
        <end position="330"/>
    </location>
</feature>
<organism evidence="7 8">
    <name type="scientific">Agrococcus versicolor</name>
    <dbReference type="NCBI Taxonomy" id="501482"/>
    <lineage>
        <taxon>Bacteria</taxon>
        <taxon>Bacillati</taxon>
        <taxon>Actinomycetota</taxon>
        <taxon>Actinomycetes</taxon>
        <taxon>Micrococcales</taxon>
        <taxon>Microbacteriaceae</taxon>
        <taxon>Agrococcus</taxon>
    </lineage>
</organism>
<name>A0ABP5MSQ7_9MICO</name>
<evidence type="ECO:0000256" key="3">
    <source>
        <dbReference type="ARBA" id="ARBA00022960"/>
    </source>
</evidence>
<accession>A0ABP5MSQ7</accession>
<dbReference type="Pfam" id="PF01098">
    <property type="entry name" value="FTSW_RODA_SPOVE"/>
    <property type="match status" value="2"/>
</dbReference>
<evidence type="ECO:0000256" key="2">
    <source>
        <dbReference type="ARBA" id="ARBA00022692"/>
    </source>
</evidence>